<feature type="domain" description="HTH araC/xylS-type" evidence="7">
    <location>
        <begin position="419"/>
        <end position="517"/>
    </location>
</feature>
<evidence type="ECO:0000256" key="1">
    <source>
        <dbReference type="ARBA" id="ARBA00018672"/>
    </source>
</evidence>
<keyword evidence="10" id="KW-1185">Reference proteome</keyword>
<gene>
    <name evidence="9" type="ORF">bsdtb5_40860</name>
</gene>
<evidence type="ECO:0000256" key="4">
    <source>
        <dbReference type="ARBA" id="ARBA00023163"/>
    </source>
</evidence>
<proteinExistence type="predicted"/>
<dbReference type="InterPro" id="IPR018060">
    <property type="entry name" value="HTH_AraC"/>
</dbReference>
<dbReference type="Proteomes" id="UP000595897">
    <property type="component" value="Chromosome"/>
</dbReference>
<dbReference type="SUPFAM" id="SSF52172">
    <property type="entry name" value="CheY-like"/>
    <property type="match status" value="1"/>
</dbReference>
<organism evidence="9 10">
    <name type="scientific">Anaeromicropila herbilytica</name>
    <dbReference type="NCBI Taxonomy" id="2785025"/>
    <lineage>
        <taxon>Bacteria</taxon>
        <taxon>Bacillati</taxon>
        <taxon>Bacillota</taxon>
        <taxon>Clostridia</taxon>
        <taxon>Lachnospirales</taxon>
        <taxon>Lachnospiraceae</taxon>
        <taxon>Anaeromicropila</taxon>
    </lineage>
</organism>
<evidence type="ECO:0000256" key="5">
    <source>
        <dbReference type="ARBA" id="ARBA00024867"/>
    </source>
</evidence>
<dbReference type="SMART" id="SM00448">
    <property type="entry name" value="REC"/>
    <property type="match status" value="1"/>
</dbReference>
<dbReference type="PROSITE" id="PS50110">
    <property type="entry name" value="RESPONSE_REGULATORY"/>
    <property type="match status" value="1"/>
</dbReference>
<evidence type="ECO:0000256" key="2">
    <source>
        <dbReference type="ARBA" id="ARBA00023015"/>
    </source>
</evidence>
<evidence type="ECO:0000259" key="8">
    <source>
        <dbReference type="PROSITE" id="PS50110"/>
    </source>
</evidence>
<sequence>MYKILVADEERAFINEITDTINKKIDRAKVVDYAITGRDAIDKAKLIKPEIILLDVKISGINGLEAIKSIRRFLPEVHIIIVSSYDYFGFLREAIRLSVDDYILKPVNKTNLVDVLNGIIDEIQIDDTQVHSEDLGQIVMNDVIEATEHNIVYSVLFNKNFESQLLKYQNMIKIGQNACVISTEIISQTNKYSDDYQQMRSCIKSIMKDNKTEGVVGPLIGNRIVSIISFDEVLDSSYIKSIMYQIANCIHVNLNKEIGADTKIGIGNLVLLEELYTSYEESLRSIALNEGEDVLHIDDISNRKRMDCKEYVEMQLKLVESIKLAKEEAMIIYCSLLQALELLTEKHRKSKIVELLVLSCYASKTYCKNENEYFDYSDMVENINKLEKNDLDIWAIYQFELIIKATRNNNNEKVSNVVSMALKYIEEHYKEELSLEDVSKHVSVSPQYLSKLFKEETNSNFVEYTTKLRIEKAKDLMNSTDKTIKEICFSVGYHDPNYFSRKFKSIVGISPTDYLKGKEIVMY</sequence>
<dbReference type="PROSITE" id="PS01124">
    <property type="entry name" value="HTH_ARAC_FAMILY_2"/>
    <property type="match status" value="1"/>
</dbReference>
<dbReference type="GO" id="GO:0043565">
    <property type="term" value="F:sequence-specific DNA binding"/>
    <property type="evidence" value="ECO:0007669"/>
    <property type="project" value="InterPro"/>
</dbReference>
<keyword evidence="2" id="KW-0805">Transcription regulation</keyword>
<dbReference type="InterPro" id="IPR001789">
    <property type="entry name" value="Sig_transdc_resp-reg_receiver"/>
</dbReference>
<dbReference type="PROSITE" id="PS00041">
    <property type="entry name" value="HTH_ARAC_FAMILY_1"/>
    <property type="match status" value="1"/>
</dbReference>
<comment type="function">
    <text evidence="5">May play the central regulatory role in sporulation. It may be an element of the effector pathway responsible for the activation of sporulation genes in response to nutritional stress. Spo0A may act in concert with spo0H (a sigma factor) to control the expression of some genes that are critical to the sporulation process.</text>
</comment>
<feature type="domain" description="Response regulatory" evidence="8">
    <location>
        <begin position="3"/>
        <end position="120"/>
    </location>
</feature>
<feature type="modified residue" description="4-aspartylphosphate" evidence="6">
    <location>
        <position position="55"/>
    </location>
</feature>
<dbReference type="Pfam" id="PF00072">
    <property type="entry name" value="Response_reg"/>
    <property type="match status" value="1"/>
</dbReference>
<dbReference type="PANTHER" id="PTHR43280:SF28">
    <property type="entry name" value="HTH-TYPE TRANSCRIPTIONAL ACTIVATOR RHAS"/>
    <property type="match status" value="1"/>
</dbReference>
<dbReference type="Pfam" id="PF12833">
    <property type="entry name" value="HTH_18"/>
    <property type="match status" value="1"/>
</dbReference>
<evidence type="ECO:0000256" key="3">
    <source>
        <dbReference type="ARBA" id="ARBA00023125"/>
    </source>
</evidence>
<name>A0A7R7EQ93_9FIRM</name>
<dbReference type="AlphaFoldDB" id="A0A7R7EQ93"/>
<evidence type="ECO:0000256" key="6">
    <source>
        <dbReference type="PROSITE-ProRule" id="PRU00169"/>
    </source>
</evidence>
<keyword evidence="3 9" id="KW-0238">DNA-binding</keyword>
<dbReference type="CDD" id="cd17536">
    <property type="entry name" value="REC_YesN-like"/>
    <property type="match status" value="1"/>
</dbReference>
<reference evidence="9 10" key="1">
    <citation type="submission" date="2020-11" db="EMBL/GenBank/DDBJ databases">
        <title>Draft genome sequencing of a Lachnospiraceae strain isolated from anoxic soil subjected to BSD treatment.</title>
        <authorList>
            <person name="Uek A."/>
            <person name="Tonouchi A."/>
        </authorList>
    </citation>
    <scope>NUCLEOTIDE SEQUENCE [LARGE SCALE GENOMIC DNA]</scope>
    <source>
        <strain evidence="9 10">TB5</strain>
    </source>
</reference>
<keyword evidence="4" id="KW-0804">Transcription</keyword>
<dbReference type="InterPro" id="IPR011006">
    <property type="entry name" value="CheY-like_superfamily"/>
</dbReference>
<evidence type="ECO:0000313" key="10">
    <source>
        <dbReference type="Proteomes" id="UP000595897"/>
    </source>
</evidence>
<keyword evidence="6" id="KW-0597">Phosphoprotein</keyword>
<dbReference type="RefSeq" id="WP_271713808.1">
    <property type="nucleotide sequence ID" value="NZ_AP024169.1"/>
</dbReference>
<dbReference type="Gene3D" id="1.10.10.60">
    <property type="entry name" value="Homeodomain-like"/>
    <property type="match status" value="2"/>
</dbReference>
<dbReference type="InterPro" id="IPR018062">
    <property type="entry name" value="HTH_AraC-typ_CS"/>
</dbReference>
<dbReference type="SMART" id="SM00342">
    <property type="entry name" value="HTH_ARAC"/>
    <property type="match status" value="1"/>
</dbReference>
<accession>A0A7R7EQ93</accession>
<dbReference type="EMBL" id="AP024169">
    <property type="protein sequence ID" value="BCN32791.1"/>
    <property type="molecule type" value="Genomic_DNA"/>
</dbReference>
<evidence type="ECO:0000259" key="7">
    <source>
        <dbReference type="PROSITE" id="PS01124"/>
    </source>
</evidence>
<dbReference type="KEGG" id="ahb:bsdtb5_40860"/>
<dbReference type="GO" id="GO:0003700">
    <property type="term" value="F:DNA-binding transcription factor activity"/>
    <property type="evidence" value="ECO:0007669"/>
    <property type="project" value="InterPro"/>
</dbReference>
<dbReference type="Gene3D" id="3.40.50.2300">
    <property type="match status" value="1"/>
</dbReference>
<dbReference type="GO" id="GO:0000160">
    <property type="term" value="P:phosphorelay signal transduction system"/>
    <property type="evidence" value="ECO:0007669"/>
    <property type="project" value="InterPro"/>
</dbReference>
<dbReference type="InterPro" id="IPR009057">
    <property type="entry name" value="Homeodomain-like_sf"/>
</dbReference>
<dbReference type="PANTHER" id="PTHR43280">
    <property type="entry name" value="ARAC-FAMILY TRANSCRIPTIONAL REGULATOR"/>
    <property type="match status" value="1"/>
</dbReference>
<dbReference type="SUPFAM" id="SSF46689">
    <property type="entry name" value="Homeodomain-like"/>
    <property type="match status" value="2"/>
</dbReference>
<evidence type="ECO:0000313" key="9">
    <source>
        <dbReference type="EMBL" id="BCN32791.1"/>
    </source>
</evidence>
<protein>
    <recommendedName>
        <fullName evidence="1">Stage 0 sporulation protein A homolog</fullName>
    </recommendedName>
</protein>